<dbReference type="Proteomes" id="UP000002208">
    <property type="component" value="Chromosome"/>
</dbReference>
<dbReference type="Pfam" id="PF07963">
    <property type="entry name" value="N_methyl"/>
    <property type="match status" value="1"/>
</dbReference>
<evidence type="ECO:0000256" key="4">
    <source>
        <dbReference type="ARBA" id="ARBA00023237"/>
    </source>
</evidence>
<dbReference type="Gene3D" id="3.30.700.10">
    <property type="entry name" value="Glycoprotein, Type 4 Pilin"/>
    <property type="match status" value="1"/>
</dbReference>
<name>C1CZZ8_DEIDV</name>
<dbReference type="GO" id="GO:0009279">
    <property type="term" value="C:cell outer membrane"/>
    <property type="evidence" value="ECO:0007669"/>
    <property type="project" value="UniProtKB-SubCell"/>
</dbReference>
<reference evidence="6 7" key="1">
    <citation type="journal article" date="2009" name="PLoS Genet.">
        <title>Alliance of proteomics and genomics to unravel the specificities of Sahara bacterium Deinococcus deserti.</title>
        <authorList>
            <person name="de Groot A."/>
            <person name="Dulermo R."/>
            <person name="Ortet P."/>
            <person name="Blanchard L."/>
            <person name="Guerin P."/>
            <person name="Fernandez B."/>
            <person name="Vacherie B."/>
            <person name="Dossat C."/>
            <person name="Jolivet E."/>
            <person name="Siguier P."/>
            <person name="Chandler M."/>
            <person name="Barakat M."/>
            <person name="Dedieu A."/>
            <person name="Barbe V."/>
            <person name="Heulin T."/>
            <person name="Sommer S."/>
            <person name="Achouak W."/>
            <person name="Armengaud J."/>
        </authorList>
    </citation>
    <scope>NUCLEOTIDE SEQUENCE [LARGE SCALE GENOMIC DNA]</scope>
    <source>
        <strain evidence="7">DSM 17065 / CIP 109153 / LMG 22923 / VCD115</strain>
    </source>
</reference>
<protein>
    <submittedName>
        <fullName evidence="6">Putative prepilin-like protein</fullName>
    </submittedName>
</protein>
<sequence length="160" mass="17168">MINHGFSLIEALIVVAMVGILAAVGLSSYARWRASSTVLEAAQQFAQAVTTTRTGAKRTNTCWQIRLSAPLSGATSYEISRFPHHTCSGTPTQEQTYALPQGTMIRLTGAASAGTNNVNFTPPYATTDPAPNTYVAQWRAKPSIQRTVRVTSILGKVVVK</sequence>
<comment type="subcellular location">
    <subcellularLocation>
        <location evidence="1">Cell outer membrane</location>
        <topology evidence="1">Single-pass membrane protein</topology>
    </subcellularLocation>
    <subcellularLocation>
        <location evidence="2">Periplasm</location>
    </subcellularLocation>
</comment>
<dbReference type="EMBL" id="CP001114">
    <property type="protein sequence ID" value="ACO45250.1"/>
    <property type="molecule type" value="Genomic_DNA"/>
</dbReference>
<dbReference type="PaxDb" id="546414-Deide_04230"/>
<evidence type="ECO:0000256" key="1">
    <source>
        <dbReference type="ARBA" id="ARBA00004203"/>
    </source>
</evidence>
<dbReference type="NCBIfam" id="TIGR02532">
    <property type="entry name" value="IV_pilin_GFxxxE"/>
    <property type="match status" value="1"/>
</dbReference>
<keyword evidence="3" id="KW-0574">Periplasm</keyword>
<keyword evidence="5" id="KW-1133">Transmembrane helix</keyword>
<keyword evidence="7" id="KW-1185">Reference proteome</keyword>
<evidence type="ECO:0000256" key="2">
    <source>
        <dbReference type="ARBA" id="ARBA00004418"/>
    </source>
</evidence>
<dbReference type="OrthoDB" id="71504at2"/>
<dbReference type="GO" id="GO:0042597">
    <property type="term" value="C:periplasmic space"/>
    <property type="evidence" value="ECO:0007669"/>
    <property type="project" value="UniProtKB-SubCell"/>
</dbReference>
<keyword evidence="4" id="KW-0998">Cell outer membrane</keyword>
<organism evidence="6 7">
    <name type="scientific">Deinococcus deserti (strain DSM 17065 / CIP 109153 / LMG 22923 / VCD115)</name>
    <dbReference type="NCBI Taxonomy" id="546414"/>
    <lineage>
        <taxon>Bacteria</taxon>
        <taxon>Thermotogati</taxon>
        <taxon>Deinococcota</taxon>
        <taxon>Deinococci</taxon>
        <taxon>Deinococcales</taxon>
        <taxon>Deinococcaceae</taxon>
        <taxon>Deinococcus</taxon>
    </lineage>
</organism>
<dbReference type="HOGENOM" id="CLU_1649350_0_0_0"/>
<keyword evidence="5" id="KW-0472">Membrane</keyword>
<evidence type="ECO:0000313" key="6">
    <source>
        <dbReference type="EMBL" id="ACO45250.1"/>
    </source>
</evidence>
<dbReference type="InterPro" id="IPR012902">
    <property type="entry name" value="N_methyl_site"/>
</dbReference>
<dbReference type="SUPFAM" id="SSF54523">
    <property type="entry name" value="Pili subunits"/>
    <property type="match status" value="1"/>
</dbReference>
<evidence type="ECO:0000256" key="5">
    <source>
        <dbReference type="SAM" id="Phobius"/>
    </source>
</evidence>
<evidence type="ECO:0000256" key="3">
    <source>
        <dbReference type="ARBA" id="ARBA00022764"/>
    </source>
</evidence>
<dbReference type="AlphaFoldDB" id="C1CZZ8"/>
<feature type="transmembrane region" description="Helical" evidence="5">
    <location>
        <begin position="6"/>
        <end position="26"/>
    </location>
</feature>
<dbReference type="KEGG" id="ddr:Deide_04230"/>
<keyword evidence="5" id="KW-0812">Transmembrane</keyword>
<dbReference type="InterPro" id="IPR045584">
    <property type="entry name" value="Pilin-like"/>
</dbReference>
<gene>
    <name evidence="6" type="ordered locus">Deide_04230</name>
</gene>
<dbReference type="STRING" id="546414.Deide_04230"/>
<dbReference type="PROSITE" id="PS00409">
    <property type="entry name" value="PROKAR_NTER_METHYL"/>
    <property type="match status" value="1"/>
</dbReference>
<evidence type="ECO:0000313" key="7">
    <source>
        <dbReference type="Proteomes" id="UP000002208"/>
    </source>
</evidence>
<dbReference type="RefSeq" id="WP_012692373.1">
    <property type="nucleotide sequence ID" value="NC_012526.1"/>
</dbReference>
<proteinExistence type="predicted"/>
<accession>C1CZZ8</accession>